<feature type="region of interest" description="Disordered" evidence="13">
    <location>
        <begin position="2198"/>
        <end position="2238"/>
    </location>
</feature>
<protein>
    <submittedName>
        <fullName evidence="17">Down syndrome cell adhesion molecule-like protein Dscam2</fullName>
    </submittedName>
</protein>
<keyword evidence="6" id="KW-0677">Repeat</keyword>
<keyword evidence="10" id="KW-1015">Disulfide bond</keyword>
<feature type="compositionally biased region" description="Basic and acidic residues" evidence="13">
    <location>
        <begin position="11"/>
        <end position="20"/>
    </location>
</feature>
<evidence type="ECO:0000256" key="11">
    <source>
        <dbReference type="ARBA" id="ARBA00023180"/>
    </source>
</evidence>
<feature type="region of interest" description="Disordered" evidence="13">
    <location>
        <begin position="1"/>
        <end position="39"/>
    </location>
</feature>
<dbReference type="InterPro" id="IPR007110">
    <property type="entry name" value="Ig-like_dom"/>
</dbReference>
<dbReference type="GO" id="GO:0048812">
    <property type="term" value="P:neuron projection morphogenesis"/>
    <property type="evidence" value="ECO:0007669"/>
    <property type="project" value="UniProtKB-ARBA"/>
</dbReference>
<feature type="domain" description="Ig-like" evidence="15">
    <location>
        <begin position="395"/>
        <end position="507"/>
    </location>
</feature>
<dbReference type="CDD" id="cd00096">
    <property type="entry name" value="Ig"/>
    <property type="match status" value="1"/>
</dbReference>
<keyword evidence="18" id="KW-1185">Reference proteome</keyword>
<feature type="domain" description="Fibronectin type-III" evidence="16">
    <location>
        <begin position="1678"/>
        <end position="1770"/>
    </location>
</feature>
<keyword evidence="9 14" id="KW-0472">Membrane</keyword>
<feature type="domain" description="Fibronectin type-III" evidence="16">
    <location>
        <begin position="1383"/>
        <end position="1482"/>
    </location>
</feature>
<evidence type="ECO:0000256" key="4">
    <source>
        <dbReference type="ARBA" id="ARBA00022692"/>
    </source>
</evidence>
<evidence type="ECO:0000256" key="7">
    <source>
        <dbReference type="ARBA" id="ARBA00022889"/>
    </source>
</evidence>
<dbReference type="SMART" id="SM00409">
    <property type="entry name" value="IG"/>
    <property type="match status" value="10"/>
</dbReference>
<keyword evidence="5" id="KW-0732">Signal</keyword>
<evidence type="ECO:0000256" key="2">
    <source>
        <dbReference type="ARBA" id="ARBA00004236"/>
    </source>
</evidence>
<dbReference type="InterPro" id="IPR013783">
    <property type="entry name" value="Ig-like_fold"/>
</dbReference>
<dbReference type="InterPro" id="IPR003961">
    <property type="entry name" value="FN3_dom"/>
</dbReference>
<evidence type="ECO:0000256" key="10">
    <source>
        <dbReference type="ARBA" id="ARBA00023157"/>
    </source>
</evidence>
<dbReference type="EMBL" id="LJIJ01000212">
    <property type="protein sequence ID" value="ODN00362.1"/>
    <property type="molecule type" value="Genomic_DNA"/>
</dbReference>
<comment type="caution">
    <text evidence="17">The sequence shown here is derived from an EMBL/GenBank/DDBJ whole genome shotgun (WGS) entry which is preliminary data.</text>
</comment>
<feature type="region of interest" description="Disordered" evidence="13">
    <location>
        <begin position="1988"/>
        <end position="2066"/>
    </location>
</feature>
<evidence type="ECO:0000259" key="15">
    <source>
        <dbReference type="PROSITE" id="PS50835"/>
    </source>
</evidence>
<feature type="region of interest" description="Disordered" evidence="13">
    <location>
        <begin position="853"/>
        <end position="881"/>
    </location>
</feature>
<dbReference type="SUPFAM" id="SSF49265">
    <property type="entry name" value="Fibronectin type III"/>
    <property type="match status" value="3"/>
</dbReference>
<feature type="transmembrane region" description="Helical" evidence="14">
    <location>
        <begin position="53"/>
        <end position="71"/>
    </location>
</feature>
<feature type="domain" description="Fibronectin type-III" evidence="16">
    <location>
        <begin position="1182"/>
        <end position="1275"/>
    </location>
</feature>
<feature type="domain" description="Ig-like" evidence="15">
    <location>
        <begin position="513"/>
        <end position="608"/>
    </location>
</feature>
<dbReference type="Proteomes" id="UP000094527">
    <property type="component" value="Unassembled WGS sequence"/>
</dbReference>
<dbReference type="FunFam" id="2.60.40.10:FF:000093">
    <property type="entry name" value="Down syndrome cell adhesion molecule, isoform B"/>
    <property type="match status" value="1"/>
</dbReference>
<dbReference type="InterPro" id="IPR003599">
    <property type="entry name" value="Ig_sub"/>
</dbReference>
<gene>
    <name evidence="17" type="ORF">Ocin01_06328</name>
</gene>
<dbReference type="CDD" id="cd20956">
    <property type="entry name" value="IgI_4_Dscam"/>
    <property type="match status" value="1"/>
</dbReference>
<dbReference type="Pfam" id="PF07679">
    <property type="entry name" value="I-set"/>
    <property type="match status" value="5"/>
</dbReference>
<accession>A0A1D2N561</accession>
<keyword evidence="11" id="KW-0325">Glycoprotein</keyword>
<feature type="domain" description="Fibronectin type-III" evidence="16">
    <location>
        <begin position="1280"/>
        <end position="1378"/>
    </location>
</feature>
<keyword evidence="12" id="KW-0393">Immunoglobulin domain</keyword>
<dbReference type="PANTHER" id="PTHR44170:SF56">
    <property type="entry name" value="FIBRONECTIN TYPE-III DOMAIN-CONTAINING PROTEIN"/>
    <property type="match status" value="1"/>
</dbReference>
<evidence type="ECO:0000256" key="13">
    <source>
        <dbReference type="SAM" id="MobiDB-lite"/>
    </source>
</evidence>
<feature type="domain" description="Ig-like" evidence="15">
    <location>
        <begin position="807"/>
        <end position="926"/>
    </location>
</feature>
<evidence type="ECO:0000256" key="6">
    <source>
        <dbReference type="ARBA" id="ARBA00022737"/>
    </source>
</evidence>
<dbReference type="CDD" id="cd20958">
    <property type="entry name" value="IgI_5_Dscam"/>
    <property type="match status" value="1"/>
</dbReference>
<feature type="domain" description="Fibronectin type-III" evidence="16">
    <location>
        <begin position="1486"/>
        <end position="1586"/>
    </location>
</feature>
<keyword evidence="8 14" id="KW-1133">Transmembrane helix</keyword>
<evidence type="ECO:0000259" key="16">
    <source>
        <dbReference type="PROSITE" id="PS50853"/>
    </source>
</evidence>
<feature type="domain" description="Ig-like" evidence="15">
    <location>
        <begin position="931"/>
        <end position="1067"/>
    </location>
</feature>
<proteinExistence type="predicted"/>
<dbReference type="InterPro" id="IPR013098">
    <property type="entry name" value="Ig_I-set"/>
</dbReference>
<evidence type="ECO:0000256" key="14">
    <source>
        <dbReference type="SAM" id="Phobius"/>
    </source>
</evidence>
<feature type="transmembrane region" description="Helical" evidence="14">
    <location>
        <begin position="1880"/>
        <end position="1902"/>
    </location>
</feature>
<dbReference type="OrthoDB" id="152385at2759"/>
<feature type="compositionally biased region" description="Polar residues" evidence="13">
    <location>
        <begin position="2226"/>
        <end position="2238"/>
    </location>
</feature>
<evidence type="ECO:0000256" key="12">
    <source>
        <dbReference type="ARBA" id="ARBA00023319"/>
    </source>
</evidence>
<keyword evidence="7" id="KW-0130">Cell adhesion</keyword>
<dbReference type="FunFam" id="2.60.40.10:FF:000028">
    <property type="entry name" value="Neuronal cell adhesion molecule"/>
    <property type="match status" value="1"/>
</dbReference>
<evidence type="ECO:0000256" key="5">
    <source>
        <dbReference type="ARBA" id="ARBA00022729"/>
    </source>
</evidence>
<dbReference type="FunFam" id="2.60.40.10:FF:000005">
    <property type="entry name" value="Neuronal cell adhesion molecule"/>
    <property type="match status" value="1"/>
</dbReference>
<dbReference type="PANTHER" id="PTHR44170">
    <property type="entry name" value="PROTEIN SIDEKICK"/>
    <property type="match status" value="1"/>
</dbReference>
<evidence type="ECO:0000313" key="18">
    <source>
        <dbReference type="Proteomes" id="UP000094527"/>
    </source>
</evidence>
<dbReference type="GO" id="GO:0098609">
    <property type="term" value="P:cell-cell adhesion"/>
    <property type="evidence" value="ECO:0007669"/>
    <property type="project" value="UniProtKB-ARBA"/>
</dbReference>
<feature type="domain" description="Ig-like" evidence="15">
    <location>
        <begin position="192"/>
        <end position="284"/>
    </location>
</feature>
<feature type="compositionally biased region" description="Low complexity" evidence="13">
    <location>
        <begin position="853"/>
        <end position="874"/>
    </location>
</feature>
<dbReference type="PROSITE" id="PS50853">
    <property type="entry name" value="FN3"/>
    <property type="match status" value="5"/>
</dbReference>
<reference evidence="17 18" key="1">
    <citation type="journal article" date="2016" name="Genome Biol. Evol.">
        <title>Gene Family Evolution Reflects Adaptation to Soil Environmental Stressors in the Genome of the Collembolan Orchesella cincta.</title>
        <authorList>
            <person name="Faddeeva-Vakhrusheva A."/>
            <person name="Derks M.F."/>
            <person name="Anvar S.Y."/>
            <person name="Agamennone V."/>
            <person name="Suring W."/>
            <person name="Smit S."/>
            <person name="van Straalen N.M."/>
            <person name="Roelofs D."/>
        </authorList>
    </citation>
    <scope>NUCLEOTIDE SEQUENCE [LARGE SCALE GENOMIC DNA]</scope>
    <source>
        <tissue evidence="17">Mixed pool</tissue>
    </source>
</reference>
<feature type="domain" description="Ig-like" evidence="15">
    <location>
        <begin position="705"/>
        <end position="802"/>
    </location>
</feature>
<dbReference type="STRING" id="48709.A0A1D2N561"/>
<dbReference type="SMART" id="SM00060">
    <property type="entry name" value="FN3"/>
    <property type="match status" value="5"/>
</dbReference>
<sequence length="2247" mass="246959">MHKSQAISQELGKKTQEAHHLSPSQLLSTRVEKRKERMGHPSNKWREMMVQLVFFRVRLLLLLLLALYGLVTDWMTLLPRCNAEIYDSEGPQFISEPSRLNYFTNIQGLLLHCSARGSPSPRIHWINQKDGQPVELVSGVRELYPNGTMYFPPFAVSYYRPDIHDQVYVCIGLNSVGKIRSRDIHVRAVINQQFDVRVESAYTSEGNDALLRCVVPDPVKDYVSVTSWIKDSSLNIFPPHSGGGGRYFMAPSGELLIEDVSRNDSSSAFRCRTVNRLTDETQLSENSARLQLKGGPPSNSPPRILSRISRVRLKEGDVGVIFCLSEGHPPPNHGWLKLLNYGGLEPLRPSERVRIRRSAIIFENVIASDVGTYVCVANNTSGSDRYRIEVVVTRPLEVQVVPSVLTVDIGKSAELTCWTNRASDLSSSSQMMTTSNSQQQMMHHQQPSAITVTWRKDGTEIRPSLRISFSPSGDKLKIVTVQREDKGIYQCFVKSDSDMAQATAELRLGDSHPQLIYRFIEQTLRPGTAVSIKCSATGNPTPHISWLLDGFPLPHSERLLIGQYVTMNGDVVSHVNITSTSRVGEDGGEFQCLATNKLGFTAHSARLNIYGAPFVRNMPNTMTAVAGKLFLIKCPVSGYPISSITWEKDEQLLPSTIRQTVSQNGTLTIRDVDRGVDSGWYTCTASNKQGSSNRRGVHINVVVPPKLVPFSFPEVTREGERIFVTCVVSDGDPPIKLQWLKDSVPIHAGGNSSRPFDMSTHQIGDFDALALQIPHVNSNDTGNYSCNGYNAAGHASHTLQLIVHVPPRIAPYSFPSPVSQGSRVQVVCSVEQGDIEETNLTVAWLKDMEPIRSSGGSNSPLLPPSSSSSLAGNPQQQTTTNAKVMQVDAYSAILIIDRVDSERDSGNFTCKISNSVDEVTKTNELVVRVPPKWVDEPKDTEVVEGKSFTIPCQAKGFPTPKISWKRAMSDRPENFRDIPEITSSSSSLSVRMRSGGYQQQQQMTGSDLMMGASANSGGGGVSSSVSTSVLVDPFSFSNGTLSIHSTRKSHHGYYLCEASNGIASGLSKVIRLVVNVPVRIKEPQQNVSSPVGGNAVLQCEISGDPPLLAVGWKKGLEEIKPDLADSRYRVRVLNNSGTSTVSELTVTNVGRDDTARYTCFASNRHGESQGAILLYVQEPPDVPRNLHVIAKGSRLIRLGWILTQNGNSPLKQFIVQHKLGELAGETQESRVSGNVFSETIRKLRPATSYVFTVIAENEVGKSEPSEGLEIKTDGEAPEGKARNVRVAAVSSSDIQVTWEHPEKDTWHGQLLGYYVGYMRYREGEQYQFSTIERKEPILQEFLISGLVPFTSYEIVLQAYNGIGTGPMSDAMVATTLEDVPNGAPEGIQCSPLTSDNLQLSWNPVTGEHARGLIKGYRVTLEQVDADSLDGNGDTQLIRTTGTTNLIVNGLAKYTNYSIQVQAFTAVGNGPPSSPTYCQTEEDVPNSPAAIKAVVSSSSSITVSWQPPQEPNGQLTKYTLYISVIPDASQTRRDGVGLRKRTVPPETNKFQFEGLRPDEKYEFRVSASTRVGEGAYAITQRIQTKSVVSSIISFGEDLRIVWKTDVRFVCEIVGNSIIQWTKFSEVVRESDRTTINRDGSLVIREARRADMGNYTCTINVNNGHTGVDSITHKLTVQVPPLAPLMTAAGTSYSTVNLQWKLSDSGGAPVKGYVLHVKASDEWIERRLSRHLSAHELQGLECGTYYQMYLTASNRAGMGRASEMVNVSTLGSIPTLKLHSPQFMAQSNRTVTRVLLKDVWSGNGFGGGEQLGGERHSVDLTGLKSSSTFHIRVIATNSAGTAQTEITVNTPSAASSNGLGAETSTNVMNQLKSTPFYMDVKLMGPIFLSIIALIVVTVSACVCYRRKSPADGQSNENLSVGTPSSSLYFKQNHQALLQQPHLRNSQQMYMTVKKSTPMKGVDVSDLDTIPQYADDIYPYATFEVNEPHRDTRACSGGVVGVPTLDRKRASGRPSSGCQDNMKPTLPPHHLQQQQSREESDEYDSYGSDSDFTDKDLPSRLQQQGGNKSRYVLNMGKNAAVVRQQQQKFQDYDSHARCGNRYEFGPPQNNPALLKYHHDNGSNSKPGGIIRPLSQNDEMIHGMITSEPYAFNDSYPTALVQDKRGSGKKKSGKRKFHSANLQPYVSSSELSELLPAKYTLDPPEGFSDTLKSKPEDTAPATKTDLGMKSHNNAKPQRTQMKTANEYAIAV</sequence>
<comment type="subcellular location">
    <subcellularLocation>
        <location evidence="2">Cell membrane</location>
    </subcellularLocation>
    <subcellularLocation>
        <location evidence="1">Membrane</location>
        <topology evidence="1">Single-pass membrane protein</topology>
    </subcellularLocation>
</comment>
<dbReference type="InterPro" id="IPR036116">
    <property type="entry name" value="FN3_sf"/>
</dbReference>
<dbReference type="SUPFAM" id="SSF48726">
    <property type="entry name" value="Immunoglobulin"/>
    <property type="match status" value="11"/>
</dbReference>
<evidence type="ECO:0000256" key="1">
    <source>
        <dbReference type="ARBA" id="ARBA00004167"/>
    </source>
</evidence>
<dbReference type="Pfam" id="PF13927">
    <property type="entry name" value="Ig_3"/>
    <property type="match status" value="3"/>
</dbReference>
<feature type="domain" description="Ig-like" evidence="15">
    <location>
        <begin position="302"/>
        <end position="393"/>
    </location>
</feature>
<feature type="domain" description="Ig-like" evidence="15">
    <location>
        <begin position="613"/>
        <end position="700"/>
    </location>
</feature>
<keyword evidence="3" id="KW-1003">Cell membrane</keyword>
<evidence type="ECO:0000313" key="17">
    <source>
        <dbReference type="EMBL" id="ODN00362.1"/>
    </source>
</evidence>
<dbReference type="InterPro" id="IPR036179">
    <property type="entry name" value="Ig-like_dom_sf"/>
</dbReference>
<organism evidence="17 18">
    <name type="scientific">Orchesella cincta</name>
    <name type="common">Springtail</name>
    <name type="synonym">Podura cincta</name>
    <dbReference type="NCBI Taxonomy" id="48709"/>
    <lineage>
        <taxon>Eukaryota</taxon>
        <taxon>Metazoa</taxon>
        <taxon>Ecdysozoa</taxon>
        <taxon>Arthropoda</taxon>
        <taxon>Hexapoda</taxon>
        <taxon>Collembola</taxon>
        <taxon>Entomobryomorpha</taxon>
        <taxon>Entomobryoidea</taxon>
        <taxon>Orchesellidae</taxon>
        <taxon>Orchesellinae</taxon>
        <taxon>Orchesella</taxon>
    </lineage>
</organism>
<dbReference type="GO" id="GO:0005886">
    <property type="term" value="C:plasma membrane"/>
    <property type="evidence" value="ECO:0007669"/>
    <property type="project" value="UniProtKB-SubCell"/>
</dbReference>
<dbReference type="Pfam" id="PF00041">
    <property type="entry name" value="fn3"/>
    <property type="match status" value="5"/>
</dbReference>
<dbReference type="FunFam" id="2.60.40.10:FF:000017">
    <property type="entry name" value="Down syndrome cell adhesion molecule b"/>
    <property type="match status" value="2"/>
</dbReference>
<dbReference type="InterPro" id="IPR003598">
    <property type="entry name" value="Ig_sub2"/>
</dbReference>
<feature type="domain" description="Ig-like" evidence="15">
    <location>
        <begin position="1077"/>
        <end position="1163"/>
    </location>
</feature>
<evidence type="ECO:0000256" key="8">
    <source>
        <dbReference type="ARBA" id="ARBA00022989"/>
    </source>
</evidence>
<feature type="domain" description="Ig-like" evidence="15">
    <location>
        <begin position="1544"/>
        <end position="1670"/>
    </location>
</feature>
<evidence type="ECO:0000256" key="9">
    <source>
        <dbReference type="ARBA" id="ARBA00023136"/>
    </source>
</evidence>
<keyword evidence="4 14" id="KW-0812">Transmembrane</keyword>
<dbReference type="OMA" id="DGFDHHK"/>
<dbReference type="PROSITE" id="PS50835">
    <property type="entry name" value="IG_LIKE"/>
    <property type="match status" value="10"/>
</dbReference>
<feature type="compositionally biased region" description="Basic and acidic residues" evidence="13">
    <location>
        <begin position="30"/>
        <end position="39"/>
    </location>
</feature>
<dbReference type="SMART" id="SM00408">
    <property type="entry name" value="IGc2"/>
    <property type="match status" value="11"/>
</dbReference>
<dbReference type="Gene3D" id="2.60.40.10">
    <property type="entry name" value="Immunoglobulins"/>
    <property type="match status" value="16"/>
</dbReference>
<evidence type="ECO:0000256" key="3">
    <source>
        <dbReference type="ARBA" id="ARBA00022475"/>
    </source>
</evidence>
<dbReference type="CDD" id="cd00063">
    <property type="entry name" value="FN3"/>
    <property type="match status" value="5"/>
</dbReference>
<name>A0A1D2N561_ORCCI</name>